<dbReference type="eggNOG" id="COG2070">
    <property type="taxonomic scope" value="Bacteria"/>
</dbReference>
<dbReference type="CDD" id="cd04730">
    <property type="entry name" value="NPD_like"/>
    <property type="match status" value="1"/>
</dbReference>
<dbReference type="Gene3D" id="3.20.20.70">
    <property type="entry name" value="Aldolase class I"/>
    <property type="match status" value="1"/>
</dbReference>
<dbReference type="InterPro" id="IPR013785">
    <property type="entry name" value="Aldolase_TIM"/>
</dbReference>
<keyword evidence="4" id="KW-0288">FMN</keyword>
<reference evidence="6 7" key="1">
    <citation type="journal article" date="2012" name="J. Bacteriol.">
        <title>Genome of Bacillus macauensis ZFHKF-1, a Long-Chain-Forming Bacterium.</title>
        <authorList>
            <person name="Cai L."/>
            <person name="Zhang T."/>
        </authorList>
    </citation>
    <scope>NUCLEOTIDE SEQUENCE [LARGE SCALE GENOMIC DNA]</scope>
    <source>
        <strain evidence="6 7">ZFHKF-1</strain>
    </source>
</reference>
<keyword evidence="3" id="KW-0285">Flavoprotein</keyword>
<comment type="function">
    <text evidence="1">Nitronate monooxygenase that uses molecular oxygen to catalyze the oxidative denitrification of alkyl nitronates. Acts on propionate 3-nitronate (P3N), the presumed physiological substrate. Probably functions in the detoxification of P3N, a metabolic poison produced by plants and fungi as a defense mechanism.</text>
</comment>
<keyword evidence="6" id="KW-0223">Dioxygenase</keyword>
<dbReference type="GO" id="GO:0051213">
    <property type="term" value="F:dioxygenase activity"/>
    <property type="evidence" value="ECO:0007669"/>
    <property type="project" value="UniProtKB-KW"/>
</dbReference>
<dbReference type="AlphaFoldDB" id="I8UG53"/>
<dbReference type="RefSeq" id="WP_007201745.1">
    <property type="nucleotide sequence ID" value="NZ_AKKV01000024.1"/>
</dbReference>
<evidence type="ECO:0000256" key="5">
    <source>
        <dbReference type="ARBA" id="ARBA00023002"/>
    </source>
</evidence>
<evidence type="ECO:0000256" key="3">
    <source>
        <dbReference type="ARBA" id="ARBA00022630"/>
    </source>
</evidence>
<dbReference type="PANTHER" id="PTHR32332">
    <property type="entry name" value="2-NITROPROPANE DIOXYGENASE"/>
    <property type="match status" value="1"/>
</dbReference>
<dbReference type="GO" id="GO:0018580">
    <property type="term" value="F:nitronate monooxygenase activity"/>
    <property type="evidence" value="ECO:0007669"/>
    <property type="project" value="InterPro"/>
</dbReference>
<proteinExistence type="predicted"/>
<gene>
    <name evidence="6" type="ORF">A374_08259</name>
</gene>
<evidence type="ECO:0000256" key="2">
    <source>
        <dbReference type="ARBA" id="ARBA00013457"/>
    </source>
</evidence>
<name>I8UG53_9BACL</name>
<dbReference type="EMBL" id="AKKV01000024">
    <property type="protein sequence ID" value="EIT85813.1"/>
    <property type="molecule type" value="Genomic_DNA"/>
</dbReference>
<dbReference type="STRING" id="1196324.A374_08259"/>
<dbReference type="OrthoDB" id="9778912at2"/>
<dbReference type="PANTHER" id="PTHR32332:SF20">
    <property type="entry name" value="2-NITROPROPANE DIOXYGENASE-LIKE PROTEIN"/>
    <property type="match status" value="1"/>
</dbReference>
<accession>I8UG53</accession>
<dbReference type="PATRIC" id="fig|1196324.3.peg.1695"/>
<sequence>MKTLCELLNIDVPILQGGMGNGSNAPLTAAISNAGGLGTIGVGTRSPQEIEALILETKALTNKPFAVNVPLTVASSIKEIMALIVSHSIPIVSLSAGNPAPFIPKLKAHGIVVICVVASVYHAKKAEEAGADVIVAEGYEAAGLNSPLETTTMTLVPQVTSAVSVPVVAAGGVADGRGLAASMMLGAQGVQIGTRFIAVQESPFHAVYKEALLEASDQDTVVVGRSVGRIRRVMKAPYAQTLLHYEKEGVTLEQFNELTTETHHLKGAMDGNLQEGFINSGQIAGLITSIPTARELMTTMMDEASYAIEQSFQTFHSFKNKEESC</sequence>
<evidence type="ECO:0000256" key="1">
    <source>
        <dbReference type="ARBA" id="ARBA00003535"/>
    </source>
</evidence>
<dbReference type="InterPro" id="IPR004136">
    <property type="entry name" value="NMO"/>
</dbReference>
<organism evidence="6 7">
    <name type="scientific">Fictibacillus macauensis ZFHKF-1</name>
    <dbReference type="NCBI Taxonomy" id="1196324"/>
    <lineage>
        <taxon>Bacteria</taxon>
        <taxon>Bacillati</taxon>
        <taxon>Bacillota</taxon>
        <taxon>Bacilli</taxon>
        <taxon>Bacillales</taxon>
        <taxon>Fictibacillaceae</taxon>
        <taxon>Fictibacillus</taxon>
    </lineage>
</organism>
<evidence type="ECO:0000256" key="4">
    <source>
        <dbReference type="ARBA" id="ARBA00022643"/>
    </source>
</evidence>
<evidence type="ECO:0000313" key="7">
    <source>
        <dbReference type="Proteomes" id="UP000004080"/>
    </source>
</evidence>
<evidence type="ECO:0000313" key="6">
    <source>
        <dbReference type="EMBL" id="EIT85813.1"/>
    </source>
</evidence>
<dbReference type="Proteomes" id="UP000004080">
    <property type="component" value="Unassembled WGS sequence"/>
</dbReference>
<dbReference type="Pfam" id="PF03060">
    <property type="entry name" value="NMO"/>
    <property type="match status" value="2"/>
</dbReference>
<comment type="caution">
    <text evidence="6">The sequence shown here is derived from an EMBL/GenBank/DDBJ whole genome shotgun (WGS) entry which is preliminary data.</text>
</comment>
<keyword evidence="5" id="KW-0560">Oxidoreductase</keyword>
<dbReference type="SUPFAM" id="SSF51412">
    <property type="entry name" value="Inosine monophosphate dehydrogenase (IMPDH)"/>
    <property type="match status" value="1"/>
</dbReference>
<keyword evidence="7" id="KW-1185">Reference proteome</keyword>
<protein>
    <recommendedName>
        <fullName evidence="2">Probable nitronate monooxygenase</fullName>
    </recommendedName>
</protein>